<proteinExistence type="inferred from homology"/>
<dbReference type="InterPro" id="IPR001714">
    <property type="entry name" value="Pept_M24_MAP"/>
</dbReference>
<comment type="similarity">
    <text evidence="2">Belongs to the peptidase M24B family.</text>
</comment>
<comment type="caution">
    <text evidence="8">The sequence shown here is derived from an EMBL/GenBank/DDBJ whole genome shotgun (WGS) entry which is preliminary data.</text>
</comment>
<feature type="domain" description="Peptidase M24" evidence="6">
    <location>
        <begin position="146"/>
        <end position="347"/>
    </location>
</feature>
<dbReference type="PANTHER" id="PTHR46112:SF10">
    <property type="entry name" value="DIPEPTIDASE YKVY-RELATED"/>
    <property type="match status" value="1"/>
</dbReference>
<evidence type="ECO:0000256" key="5">
    <source>
        <dbReference type="ARBA" id="ARBA00023211"/>
    </source>
</evidence>
<dbReference type="GO" id="GO:0004177">
    <property type="term" value="F:aminopeptidase activity"/>
    <property type="evidence" value="ECO:0007669"/>
    <property type="project" value="UniProtKB-ARBA"/>
</dbReference>
<evidence type="ECO:0000259" key="7">
    <source>
        <dbReference type="Pfam" id="PF01321"/>
    </source>
</evidence>
<dbReference type="InterPro" id="IPR001131">
    <property type="entry name" value="Peptidase_M24B_aminopep-P_CS"/>
</dbReference>
<dbReference type="PATRIC" id="fig|136160.3.peg.1038"/>
<evidence type="ECO:0000259" key="6">
    <source>
        <dbReference type="Pfam" id="PF00557"/>
    </source>
</evidence>
<dbReference type="Gene3D" id="3.40.350.10">
    <property type="entry name" value="Creatinase/prolidase N-terminal domain"/>
    <property type="match status" value="1"/>
</dbReference>
<dbReference type="GO" id="GO:0008235">
    <property type="term" value="F:metalloexopeptidase activity"/>
    <property type="evidence" value="ECO:0007669"/>
    <property type="project" value="UniProtKB-ARBA"/>
</dbReference>
<evidence type="ECO:0000313" key="8">
    <source>
        <dbReference type="EMBL" id="KOO38094.1"/>
    </source>
</evidence>
<sequence length="364" mass="40834">MERIKRVIEWLKDNDHSMAFIQDKTSIFYLTGFYCDPHERLVSLLLFPEAEPCLICPNMETSLVKEAGWTGEILGYSDIEDPWLLVRQAVEKRNAVLTSCIVEAPRLTYARVQALQDAFPAIKLIDGEPFLMELRKQKSAKELTTLKEAAALADYGVEVGVQAIQEGRSEIEILALIEYELKRKGVRDMSFGTLVLSGDQSANPHGNPGKRTIKKGDFVLFDLGVVLDGYCSDITRTVAFHHVTDQQQDIYETVRKAQQAALDACRPGVEIRTLDQIARTIITEAGYGDYFPHRIGHGLGMEVHELPSLNETNTDRLQKGMVFTIEPGIYLPSIGGVRIEDDVVITEDGYQTLTNYPKNLQIIT</sequence>
<dbReference type="PRINTS" id="PR00599">
    <property type="entry name" value="MAPEPTIDASE"/>
</dbReference>
<dbReference type="PROSITE" id="PS00491">
    <property type="entry name" value="PROLINE_PEPTIDASE"/>
    <property type="match status" value="1"/>
</dbReference>
<keyword evidence="3" id="KW-0479">Metal-binding</keyword>
<accession>A0A0M0KH15</accession>
<dbReference type="InterPro" id="IPR000994">
    <property type="entry name" value="Pept_M24"/>
</dbReference>
<dbReference type="InterPro" id="IPR050659">
    <property type="entry name" value="Peptidase_M24B"/>
</dbReference>
<dbReference type="EMBL" id="LILD01000001">
    <property type="protein sequence ID" value="KOO38094.1"/>
    <property type="molecule type" value="Genomic_DNA"/>
</dbReference>
<comment type="cofactor">
    <cofactor evidence="1">
        <name>Mn(2+)</name>
        <dbReference type="ChEBI" id="CHEBI:29035"/>
    </cofactor>
</comment>
<dbReference type="AlphaFoldDB" id="A0A0M0KH15"/>
<dbReference type="Pfam" id="PF00557">
    <property type="entry name" value="Peptidase_M24"/>
    <property type="match status" value="1"/>
</dbReference>
<dbReference type="FunFam" id="3.90.230.10:FF:000014">
    <property type="entry name" value="Aminopeptidase P family protein"/>
    <property type="match status" value="1"/>
</dbReference>
<dbReference type="InterPro" id="IPR036005">
    <property type="entry name" value="Creatinase/aminopeptidase-like"/>
</dbReference>
<reference evidence="8" key="1">
    <citation type="submission" date="2015-08" db="EMBL/GenBank/DDBJ databases">
        <title>Complete DNA Sequence of Pseudomonas syringae pv. actinidiae, the Causal Agent of Kiwifruit Canker Disease.</title>
        <authorList>
            <person name="Rikkerink E.H.A."/>
            <person name="Fineran P.C."/>
        </authorList>
    </citation>
    <scope>NUCLEOTIDE SEQUENCE</scope>
    <source>
        <strain evidence="8">DSM 13666</strain>
    </source>
</reference>
<dbReference type="SUPFAM" id="SSF55920">
    <property type="entry name" value="Creatinase/aminopeptidase"/>
    <property type="match status" value="1"/>
</dbReference>
<keyword evidence="4" id="KW-0378">Hydrolase</keyword>
<feature type="domain" description="Creatinase N-terminal" evidence="7">
    <location>
        <begin position="3"/>
        <end position="135"/>
    </location>
</feature>
<organism evidence="8">
    <name type="scientific">Halalkalibacterium halodurans</name>
    <name type="common">Bacillus halodurans</name>
    <dbReference type="NCBI Taxonomy" id="86665"/>
    <lineage>
        <taxon>Bacteria</taxon>
        <taxon>Bacillati</taxon>
        <taxon>Bacillota</taxon>
        <taxon>Bacilli</taxon>
        <taxon>Bacillales</taxon>
        <taxon>Bacillaceae</taxon>
        <taxon>Halalkalibacterium (ex Joshi et al. 2022)</taxon>
    </lineage>
</organism>
<evidence type="ECO:0000256" key="1">
    <source>
        <dbReference type="ARBA" id="ARBA00001936"/>
    </source>
</evidence>
<keyword evidence="5" id="KW-0464">Manganese</keyword>
<dbReference type="GeneID" id="87598699"/>
<dbReference type="CDD" id="cd01092">
    <property type="entry name" value="APP-like"/>
    <property type="match status" value="1"/>
</dbReference>
<dbReference type="InterPro" id="IPR000587">
    <property type="entry name" value="Creatinase_N"/>
</dbReference>
<dbReference type="InterPro" id="IPR029149">
    <property type="entry name" value="Creatin/AminoP/Spt16_N"/>
</dbReference>
<evidence type="ECO:0000256" key="4">
    <source>
        <dbReference type="ARBA" id="ARBA00022801"/>
    </source>
</evidence>
<evidence type="ECO:0000256" key="3">
    <source>
        <dbReference type="ARBA" id="ARBA00022723"/>
    </source>
</evidence>
<dbReference type="RefSeq" id="WP_053430521.1">
    <property type="nucleotide sequence ID" value="NZ_CP040441.1"/>
</dbReference>
<dbReference type="Gene3D" id="3.90.230.10">
    <property type="entry name" value="Creatinase/methionine aminopeptidase superfamily"/>
    <property type="match status" value="1"/>
</dbReference>
<gene>
    <name evidence="8" type="ORF">AMD02_03895</name>
</gene>
<evidence type="ECO:0000256" key="2">
    <source>
        <dbReference type="ARBA" id="ARBA00008766"/>
    </source>
</evidence>
<dbReference type="SUPFAM" id="SSF53092">
    <property type="entry name" value="Creatinase/prolidase N-terminal domain"/>
    <property type="match status" value="1"/>
</dbReference>
<name>A0A0M0KH15_ALKHA</name>
<dbReference type="Pfam" id="PF01321">
    <property type="entry name" value="Creatinase_N"/>
    <property type="match status" value="1"/>
</dbReference>
<dbReference type="PANTHER" id="PTHR46112">
    <property type="entry name" value="AMINOPEPTIDASE"/>
    <property type="match status" value="1"/>
</dbReference>
<protein>
    <submittedName>
        <fullName evidence="8">Metallopeptidase</fullName>
    </submittedName>
</protein>
<dbReference type="GO" id="GO:0046872">
    <property type="term" value="F:metal ion binding"/>
    <property type="evidence" value="ECO:0007669"/>
    <property type="project" value="UniProtKB-KW"/>
</dbReference>